<sequence length="67" mass="7375">MRNSELGIFSRNFDASLVNYKPQSTLTAITPITPTEPELSSKIFGNGTLSTKPLIHPPRLSTELMSQ</sequence>
<protein>
    <submittedName>
        <fullName evidence="2">Uncharacterized protein</fullName>
    </submittedName>
</protein>
<reference evidence="2" key="1">
    <citation type="submission" date="2020-02" db="EMBL/GenBank/DDBJ databases">
        <authorList>
            <person name="Meier V. D."/>
        </authorList>
    </citation>
    <scope>NUCLEOTIDE SEQUENCE</scope>
    <source>
        <strain evidence="2">AVDCRST_MAG81</strain>
    </source>
</reference>
<evidence type="ECO:0000313" key="2">
    <source>
        <dbReference type="EMBL" id="CAA9587569.1"/>
    </source>
</evidence>
<dbReference type="EMBL" id="CADCWO010000215">
    <property type="protein sequence ID" value="CAA9587569.1"/>
    <property type="molecule type" value="Genomic_DNA"/>
</dbReference>
<name>A0A6J4VSK6_9CYAN</name>
<accession>A0A6J4VSK6</accession>
<dbReference type="AlphaFoldDB" id="A0A6J4VSK6"/>
<organism evidence="2">
    <name type="scientific">uncultured Synechococcales cyanobacterium</name>
    <dbReference type="NCBI Taxonomy" id="1936017"/>
    <lineage>
        <taxon>Bacteria</taxon>
        <taxon>Bacillati</taxon>
        <taxon>Cyanobacteriota</taxon>
        <taxon>Cyanophyceae</taxon>
        <taxon>Synechococcales</taxon>
        <taxon>environmental samples</taxon>
    </lineage>
</organism>
<feature type="region of interest" description="Disordered" evidence="1">
    <location>
        <begin position="44"/>
        <end position="67"/>
    </location>
</feature>
<gene>
    <name evidence="2" type="ORF">AVDCRST_MAG81-4214</name>
</gene>
<evidence type="ECO:0000256" key="1">
    <source>
        <dbReference type="SAM" id="MobiDB-lite"/>
    </source>
</evidence>
<proteinExistence type="predicted"/>